<accession>A0A7X3IKJ2</accession>
<gene>
    <name evidence="2" type="ORF">GRF59_16425</name>
</gene>
<sequence length="119" mass="12923">MKKFSFIAIIMIMLFTFASAASASTSVPLYLSGKVSYEATYYNQNFNSWGSVTLTLLKVTPTGDVSVGTAYVSVRPGETKTEKVLLASNLPADYYKLQITYGSYGSGNVAVYADRIISE</sequence>
<dbReference type="AlphaFoldDB" id="A0A7X3IKJ2"/>
<evidence type="ECO:0000256" key="1">
    <source>
        <dbReference type="SAM" id="SignalP"/>
    </source>
</evidence>
<evidence type="ECO:0000313" key="2">
    <source>
        <dbReference type="EMBL" id="MWV45208.1"/>
    </source>
</evidence>
<dbReference type="Proteomes" id="UP000460318">
    <property type="component" value="Unassembled WGS sequence"/>
</dbReference>
<reference evidence="2 3" key="1">
    <citation type="submission" date="2019-12" db="EMBL/GenBank/DDBJ databases">
        <title>Paenibacillus sp. nov., an endophytic bacterium isolated from the stem of Dendrobium.</title>
        <authorList>
            <person name="Zhao R."/>
        </authorList>
    </citation>
    <scope>NUCLEOTIDE SEQUENCE [LARGE SCALE GENOMIC DNA]</scope>
    <source>
        <strain evidence="2 3">HJL G12</strain>
    </source>
</reference>
<comment type="caution">
    <text evidence="2">The sequence shown here is derived from an EMBL/GenBank/DDBJ whole genome shotgun (WGS) entry which is preliminary data.</text>
</comment>
<name>A0A7X3IKJ2_9BACL</name>
<organism evidence="2 3">
    <name type="scientific">Paenibacillus dendrobii</name>
    <dbReference type="NCBI Taxonomy" id="2691084"/>
    <lineage>
        <taxon>Bacteria</taxon>
        <taxon>Bacillati</taxon>
        <taxon>Bacillota</taxon>
        <taxon>Bacilli</taxon>
        <taxon>Bacillales</taxon>
        <taxon>Paenibacillaceae</taxon>
        <taxon>Paenibacillus</taxon>
    </lineage>
</organism>
<dbReference type="EMBL" id="WUBI01000002">
    <property type="protein sequence ID" value="MWV45208.1"/>
    <property type="molecule type" value="Genomic_DNA"/>
</dbReference>
<evidence type="ECO:0000313" key="3">
    <source>
        <dbReference type="Proteomes" id="UP000460318"/>
    </source>
</evidence>
<keyword evidence="1" id="KW-0732">Signal</keyword>
<feature type="signal peptide" evidence="1">
    <location>
        <begin position="1"/>
        <end position="23"/>
    </location>
</feature>
<feature type="chain" id="PRO_5030770694" evidence="1">
    <location>
        <begin position="24"/>
        <end position="119"/>
    </location>
</feature>
<keyword evidence="3" id="KW-1185">Reference proteome</keyword>
<proteinExistence type="predicted"/>
<dbReference type="RefSeq" id="WP_160498786.1">
    <property type="nucleotide sequence ID" value="NZ_WUBI01000002.1"/>
</dbReference>
<protein>
    <submittedName>
        <fullName evidence="2">Uncharacterized protein</fullName>
    </submittedName>
</protein>